<evidence type="ECO:0000256" key="8">
    <source>
        <dbReference type="ARBA" id="ARBA00023018"/>
    </source>
</evidence>
<evidence type="ECO:0000256" key="10">
    <source>
        <dbReference type="ARBA" id="ARBA00023329"/>
    </source>
</evidence>
<feature type="transmembrane region" description="Helical" evidence="11">
    <location>
        <begin position="46"/>
        <end position="67"/>
    </location>
</feature>
<reference evidence="13 14" key="1">
    <citation type="submission" date="2015-01" db="EMBL/GenBank/DDBJ databases">
        <title>Genome sequence of the anaerobic bacterium Geobacter soli GSS01, a dissimilatory Fe(III) reducer from soil.</title>
        <authorList>
            <person name="Yang G."/>
            <person name="Zhou S."/>
        </authorList>
    </citation>
    <scope>NUCLEOTIDE SEQUENCE [LARGE SCALE GENOMIC DNA]</scope>
    <source>
        <strain evidence="13 14">GSS01</strain>
    </source>
</reference>
<accession>A0A0C1U6G7</accession>
<dbReference type="InterPro" id="IPR027469">
    <property type="entry name" value="Cation_efflux_TMD_sf"/>
</dbReference>
<dbReference type="SUPFAM" id="SSF161111">
    <property type="entry name" value="Cation efflux protein transmembrane domain-like"/>
    <property type="match status" value="1"/>
</dbReference>
<feature type="transmembrane region" description="Helical" evidence="11">
    <location>
        <begin position="116"/>
        <end position="135"/>
    </location>
</feature>
<evidence type="ECO:0000256" key="4">
    <source>
        <dbReference type="ARBA" id="ARBA00022692"/>
    </source>
</evidence>
<protein>
    <submittedName>
        <fullName evidence="13">Membrane protein</fullName>
    </submittedName>
</protein>
<keyword evidence="6" id="KW-0862">Zinc</keyword>
<evidence type="ECO:0000256" key="2">
    <source>
        <dbReference type="ARBA" id="ARBA00004644"/>
    </source>
</evidence>
<keyword evidence="5" id="KW-0967">Endosome</keyword>
<keyword evidence="7 11" id="KW-1133">Transmembrane helix</keyword>
<dbReference type="EMBL" id="JXBL01000001">
    <property type="protein sequence ID" value="KIE43310.1"/>
    <property type="molecule type" value="Genomic_DNA"/>
</dbReference>
<keyword evidence="4 11" id="KW-0812">Transmembrane</keyword>
<name>A0A0C1U6G7_9BACT</name>
<sequence length="218" mass="23004">MTRETSLRLRKLYDKAALLALITISYNIVEGIVSVGFGAADETLSLFGFGLDSFVEVISGVGIWHMVQRARQGGTEDRDAFERRALRITGGAFYLLAAGLVATAGLSLYGGHRPETTVWGIVVSLVSISFMWLLLHHKTNVGRALNSPAILADAACSRACLLLSAVLLAASAGYELTGIGWLDSLGSLAIAWLSCREGREAFGKAAGMACSCTCGSNG</sequence>
<organism evidence="13 14">
    <name type="scientific">Geobacter soli</name>
    <dbReference type="NCBI Taxonomy" id="1510391"/>
    <lineage>
        <taxon>Bacteria</taxon>
        <taxon>Pseudomonadati</taxon>
        <taxon>Thermodesulfobacteriota</taxon>
        <taxon>Desulfuromonadia</taxon>
        <taxon>Geobacterales</taxon>
        <taxon>Geobacteraceae</taxon>
        <taxon>Geobacter</taxon>
    </lineage>
</organism>
<comment type="subcellular location">
    <subcellularLocation>
        <location evidence="2">Cytoplasmic vesicle</location>
        <location evidence="2">Secretory vesicle</location>
        <location evidence="2">Synaptic vesicle membrane</location>
        <topology evidence="2">Multi-pass membrane protein</topology>
    </subcellularLocation>
    <subcellularLocation>
        <location evidence="1">Early endosome membrane</location>
    </subcellularLocation>
</comment>
<dbReference type="GO" id="GO:0008324">
    <property type="term" value="F:monoatomic cation transmembrane transporter activity"/>
    <property type="evidence" value="ECO:0007669"/>
    <property type="project" value="InterPro"/>
</dbReference>
<dbReference type="InterPro" id="IPR058533">
    <property type="entry name" value="Cation_efflux_TM"/>
</dbReference>
<dbReference type="PANTHER" id="PTHR31937:SF2">
    <property type="entry name" value="TRANSMEMBRANE PROTEIN 163"/>
    <property type="match status" value="1"/>
</dbReference>
<evidence type="ECO:0000313" key="14">
    <source>
        <dbReference type="Proteomes" id="UP000031433"/>
    </source>
</evidence>
<evidence type="ECO:0000313" key="13">
    <source>
        <dbReference type="EMBL" id="KIE43310.1"/>
    </source>
</evidence>
<dbReference type="Gene3D" id="1.20.1510.10">
    <property type="entry name" value="Cation efflux protein transmembrane domain"/>
    <property type="match status" value="1"/>
</dbReference>
<comment type="similarity">
    <text evidence="3">Belongs to the TMEM163 family.</text>
</comment>
<dbReference type="GO" id="GO:0031410">
    <property type="term" value="C:cytoplasmic vesicle"/>
    <property type="evidence" value="ECO:0007669"/>
    <property type="project" value="UniProtKB-KW"/>
</dbReference>
<evidence type="ECO:0000256" key="3">
    <source>
        <dbReference type="ARBA" id="ARBA00008731"/>
    </source>
</evidence>
<dbReference type="GO" id="GO:0016020">
    <property type="term" value="C:membrane"/>
    <property type="evidence" value="ECO:0007669"/>
    <property type="project" value="InterPro"/>
</dbReference>
<evidence type="ECO:0000256" key="9">
    <source>
        <dbReference type="ARBA" id="ARBA00023136"/>
    </source>
</evidence>
<keyword evidence="8" id="KW-0770">Synapse</keyword>
<evidence type="ECO:0000256" key="6">
    <source>
        <dbReference type="ARBA" id="ARBA00022833"/>
    </source>
</evidence>
<dbReference type="PANTHER" id="PTHR31937">
    <property type="entry name" value="TRANSMEMBRANE PROTEIN 163"/>
    <property type="match status" value="1"/>
</dbReference>
<dbReference type="RefSeq" id="WP_039646657.1">
    <property type="nucleotide sequence ID" value="NZ_JXBL01000001.1"/>
</dbReference>
<evidence type="ECO:0000256" key="1">
    <source>
        <dbReference type="ARBA" id="ARBA00004146"/>
    </source>
</evidence>
<feature type="transmembrane region" description="Helical" evidence="11">
    <location>
        <begin position="16"/>
        <end position="40"/>
    </location>
</feature>
<comment type="caution">
    <text evidence="13">The sequence shown here is derived from an EMBL/GenBank/DDBJ whole genome shotgun (WGS) entry which is preliminary data.</text>
</comment>
<dbReference type="InterPro" id="IPR026765">
    <property type="entry name" value="Tmem163"/>
</dbReference>
<proteinExistence type="inferred from homology"/>
<gene>
    <name evidence="13" type="ORF">SE37_12040</name>
</gene>
<feature type="transmembrane region" description="Helical" evidence="11">
    <location>
        <begin position="88"/>
        <end position="110"/>
    </location>
</feature>
<evidence type="ECO:0000256" key="7">
    <source>
        <dbReference type="ARBA" id="ARBA00022989"/>
    </source>
</evidence>
<keyword evidence="14" id="KW-1185">Reference proteome</keyword>
<feature type="domain" description="Cation efflux protein transmembrane" evidence="12">
    <location>
        <begin position="32"/>
        <end position="198"/>
    </location>
</feature>
<dbReference type="Proteomes" id="UP000031433">
    <property type="component" value="Unassembled WGS sequence"/>
</dbReference>
<keyword evidence="10" id="KW-0968">Cytoplasmic vesicle</keyword>
<evidence type="ECO:0000259" key="12">
    <source>
        <dbReference type="Pfam" id="PF01545"/>
    </source>
</evidence>
<evidence type="ECO:0000256" key="5">
    <source>
        <dbReference type="ARBA" id="ARBA00022753"/>
    </source>
</evidence>
<dbReference type="Pfam" id="PF01545">
    <property type="entry name" value="Cation_efflux"/>
    <property type="match status" value="1"/>
</dbReference>
<dbReference type="AlphaFoldDB" id="A0A0C1U6G7"/>
<evidence type="ECO:0000256" key="11">
    <source>
        <dbReference type="SAM" id="Phobius"/>
    </source>
</evidence>
<keyword evidence="9 11" id="KW-0472">Membrane</keyword>